<feature type="transmembrane region" description="Helical" evidence="13">
    <location>
        <begin position="26"/>
        <end position="49"/>
    </location>
</feature>
<comment type="subcellular location">
    <subcellularLocation>
        <location evidence="1">Cytoplasm</location>
    </subcellularLocation>
</comment>
<dbReference type="EMBL" id="PZFR01000314">
    <property type="protein sequence ID" value="PTI61919.1"/>
    <property type="molecule type" value="Genomic_DNA"/>
</dbReference>
<evidence type="ECO:0000256" key="10">
    <source>
        <dbReference type="ARBA" id="ARBA00042296"/>
    </source>
</evidence>
<gene>
    <name evidence="15" type="ORF">BU057_14480</name>
</gene>
<keyword evidence="4" id="KW-0808">Transferase</keyword>
<dbReference type="Pfam" id="PF00358">
    <property type="entry name" value="PTS_EIIA_1"/>
    <property type="match status" value="1"/>
</dbReference>
<keyword evidence="3" id="KW-0762">Sugar transport</keyword>
<evidence type="ECO:0000256" key="4">
    <source>
        <dbReference type="ARBA" id="ARBA00022679"/>
    </source>
</evidence>
<organism evidence="15 16">
    <name type="scientific">Staphylococcus succinus</name>
    <dbReference type="NCBI Taxonomy" id="61015"/>
    <lineage>
        <taxon>Bacteria</taxon>
        <taxon>Bacillati</taxon>
        <taxon>Bacillota</taxon>
        <taxon>Bacilli</taxon>
        <taxon>Bacillales</taxon>
        <taxon>Staphylococcaceae</taxon>
        <taxon>Staphylococcus</taxon>
    </lineage>
</organism>
<evidence type="ECO:0000256" key="5">
    <source>
        <dbReference type="ARBA" id="ARBA00022683"/>
    </source>
</evidence>
<evidence type="ECO:0000256" key="9">
    <source>
        <dbReference type="ARBA" id="ARBA00039163"/>
    </source>
</evidence>
<proteinExistence type="predicted"/>
<feature type="non-terminal residue" evidence="15">
    <location>
        <position position="1"/>
    </location>
</feature>
<sequence>LASRSMAAPGLFTSVQFIDQDNPMSIIWIIVVMVLSIVLSFILTLVIGFEDIPESEDDALDIGTRGNMIVEAPVKGKVKPIESVEDDVFSREVIGKSVAIEPIGHNIYAPVTGTVTSVFPTKHAVGITSDDGVEVLIHVGIDTVKLGGAPFTSAIAQGDHVKSGDIIGTFDLSQIIKAGYDPTTIVVITNTDDYDAITAFDSTDVEAHTSILGVVKK</sequence>
<keyword evidence="6" id="KW-0418">Kinase</keyword>
<accession>A0ABX5IJQ0</accession>
<keyword evidence="5" id="KW-0598">Phosphotransferase system</keyword>
<dbReference type="Gene3D" id="2.70.70.10">
    <property type="entry name" value="Glucose Permease (Domain IIA)"/>
    <property type="match status" value="1"/>
</dbReference>
<evidence type="ECO:0000256" key="2">
    <source>
        <dbReference type="ARBA" id="ARBA00022448"/>
    </source>
</evidence>
<dbReference type="PANTHER" id="PTHR45008">
    <property type="entry name" value="PTS SYSTEM GLUCOSE-SPECIFIC EIIA COMPONENT"/>
    <property type="match status" value="1"/>
</dbReference>
<evidence type="ECO:0000313" key="15">
    <source>
        <dbReference type="EMBL" id="PTI61919.1"/>
    </source>
</evidence>
<dbReference type="PROSITE" id="PS51093">
    <property type="entry name" value="PTS_EIIA_TYPE_1"/>
    <property type="match status" value="1"/>
</dbReference>
<keyword evidence="16" id="KW-1185">Reference proteome</keyword>
<protein>
    <recommendedName>
        <fullName evidence="9">PTS system glucose-specific EIIA component</fullName>
    </recommendedName>
    <alternativeName>
        <fullName evidence="12">EIIA-Glc</fullName>
    </alternativeName>
    <alternativeName>
        <fullName evidence="11">EIII-Glc</fullName>
    </alternativeName>
    <alternativeName>
        <fullName evidence="10">Glucose-specific phosphotransferase enzyme IIA component</fullName>
    </alternativeName>
</protein>
<evidence type="ECO:0000256" key="1">
    <source>
        <dbReference type="ARBA" id="ARBA00004496"/>
    </source>
</evidence>
<dbReference type="PROSITE" id="PS00371">
    <property type="entry name" value="PTS_EIIA_TYPE_1_HIS"/>
    <property type="match status" value="1"/>
</dbReference>
<evidence type="ECO:0000313" key="16">
    <source>
        <dbReference type="Proteomes" id="UP000240859"/>
    </source>
</evidence>
<dbReference type="SUPFAM" id="SSF51261">
    <property type="entry name" value="Duplicated hybrid motif"/>
    <property type="match status" value="1"/>
</dbReference>
<dbReference type="PANTHER" id="PTHR45008:SF1">
    <property type="entry name" value="PTS SYSTEM GLUCOSE-SPECIFIC EIIA COMPONENT"/>
    <property type="match status" value="1"/>
</dbReference>
<dbReference type="InterPro" id="IPR011055">
    <property type="entry name" value="Dup_hybrid_motif"/>
</dbReference>
<reference evidence="15 16" key="1">
    <citation type="journal article" date="2016" name="Front. Microbiol.">
        <title>Comprehensive Phylogenetic Analysis of Bovine Non-aureus Staphylococci Species Based on Whole-Genome Sequencing.</title>
        <authorList>
            <person name="Naushad S."/>
            <person name="Barkema H.W."/>
            <person name="Luby C."/>
            <person name="Condas L.A."/>
            <person name="Nobrega D.B."/>
            <person name="Carson D.A."/>
            <person name="De Buck J."/>
        </authorList>
    </citation>
    <scope>NUCLEOTIDE SEQUENCE [LARGE SCALE GENOMIC DNA]</scope>
    <source>
        <strain evidence="15 16">SNUC 1084</strain>
    </source>
</reference>
<comment type="subunit">
    <text evidence="8">Heterodimer with glycerol kinase (glpk).</text>
</comment>
<evidence type="ECO:0000256" key="11">
    <source>
        <dbReference type="ARBA" id="ARBA00042526"/>
    </source>
</evidence>
<evidence type="ECO:0000256" key="8">
    <source>
        <dbReference type="ARBA" id="ARBA00038632"/>
    </source>
</evidence>
<keyword evidence="2" id="KW-0813">Transport</keyword>
<comment type="function">
    <text evidence="7">The phosphoenolpyruvate-dependent sugar phosphotransferase system (sugar PTS), a major carbohydrate active transport system, catalyzes the phosphorylation of incoming sugar substrates concomitantly with their translocation across the cell membrane. The enzyme II complex composed of PtsG and Crr is involved in glucose transport.</text>
</comment>
<dbReference type="NCBIfam" id="TIGR00830">
    <property type="entry name" value="PTBA"/>
    <property type="match status" value="1"/>
</dbReference>
<evidence type="ECO:0000256" key="12">
    <source>
        <dbReference type="ARBA" id="ARBA00042873"/>
    </source>
</evidence>
<keyword evidence="13" id="KW-0472">Membrane</keyword>
<dbReference type="Proteomes" id="UP000240859">
    <property type="component" value="Unassembled WGS sequence"/>
</dbReference>
<dbReference type="RefSeq" id="WP_199198025.1">
    <property type="nucleotide sequence ID" value="NZ_PZFR01000314.1"/>
</dbReference>
<evidence type="ECO:0000256" key="6">
    <source>
        <dbReference type="ARBA" id="ARBA00022777"/>
    </source>
</evidence>
<evidence type="ECO:0000256" key="13">
    <source>
        <dbReference type="SAM" id="Phobius"/>
    </source>
</evidence>
<keyword evidence="13" id="KW-0812">Transmembrane</keyword>
<feature type="domain" description="PTS EIIA type-1" evidence="14">
    <location>
        <begin position="86"/>
        <end position="190"/>
    </location>
</feature>
<evidence type="ECO:0000256" key="7">
    <source>
        <dbReference type="ARBA" id="ARBA00037252"/>
    </source>
</evidence>
<keyword evidence="13" id="KW-1133">Transmembrane helix</keyword>
<dbReference type="InterPro" id="IPR001127">
    <property type="entry name" value="PTS_EIIA_1_perm"/>
</dbReference>
<dbReference type="InterPro" id="IPR050890">
    <property type="entry name" value="PTS_EIIA_component"/>
</dbReference>
<evidence type="ECO:0000256" key="3">
    <source>
        <dbReference type="ARBA" id="ARBA00022597"/>
    </source>
</evidence>
<evidence type="ECO:0000259" key="14">
    <source>
        <dbReference type="PROSITE" id="PS51093"/>
    </source>
</evidence>
<comment type="caution">
    <text evidence="15">The sequence shown here is derived from an EMBL/GenBank/DDBJ whole genome shotgun (WGS) entry which is preliminary data.</text>
</comment>
<name>A0ABX5IJQ0_9STAP</name>